<gene>
    <name evidence="2" type="primary">Cni-T22G5.3</name>
    <name evidence="2" type="synonym">Cnig_chr_V.g16389</name>
    <name evidence="2" type="ORF">B9Z55_016389</name>
</gene>
<evidence type="ECO:0000259" key="1">
    <source>
        <dbReference type="Pfam" id="PF07735"/>
    </source>
</evidence>
<dbReference type="PANTHER" id="PTHR21503:SF36">
    <property type="entry name" value="F-BOX ASSOCIATED DOMAIN-CONTAINING PROTEIN"/>
    <property type="match status" value="1"/>
</dbReference>
<feature type="domain" description="Sdz-33 F-box" evidence="1">
    <location>
        <begin position="302"/>
        <end position="358"/>
    </location>
</feature>
<dbReference type="AlphaFoldDB" id="A0A2G5T4X0"/>
<proteinExistence type="predicted"/>
<name>A0A2G5T4X0_9PELO</name>
<sequence>MLCFRSFVRIKCNICLFSLSLYAVVCASARCLALTQTRSVEHDRFFSTFCSLNDLNYRLALGLCEKNLSSFVFFPNIICLLTKTNNPNFCRKLKMERFRIMEFDYVLMKETLKYADEWQMLQQSLASKRSRIVMREFKKPIKYLWVNFQENDCVINVCFSNEREVYWRIKSSRFVLKNAETTDIFELDGLKVESKRSQRRDKYVINSYCENDVVVCQRLVEVMLDVWIPKRLNYYISRVQDISHILNFEKLNQMNHLTFIVYFPISDREFHLFREKIHSKNSICFNLVYYQNLNHGCRIPLDCQKLEICSSGWLNREDLLNIKSKSVFLKKTILRNEDLNALLKQWLEERDLKLETAKIQISDGNLNEILNGIVAKDLDEIKKERKLINKVFEFLDFEEYEFKGYEGRHLVKSDGKIATAHLKSDIFRFIVWNESNPVITDVKSISNEMK</sequence>
<dbReference type="Pfam" id="PF07735">
    <property type="entry name" value="FBA_2"/>
    <property type="match status" value="1"/>
</dbReference>
<comment type="caution">
    <text evidence="2">The sequence shown here is derived from an EMBL/GenBank/DDBJ whole genome shotgun (WGS) entry which is preliminary data.</text>
</comment>
<reference evidence="3" key="1">
    <citation type="submission" date="2017-10" db="EMBL/GenBank/DDBJ databases">
        <title>Rapid genome shrinkage in a self-fertile nematode reveals novel sperm competition proteins.</title>
        <authorList>
            <person name="Yin D."/>
            <person name="Schwarz E.M."/>
            <person name="Thomas C.G."/>
            <person name="Felde R.L."/>
            <person name="Korf I.F."/>
            <person name="Cutter A.D."/>
            <person name="Schartner C.M."/>
            <person name="Ralston E.J."/>
            <person name="Meyer B.J."/>
            <person name="Haag E.S."/>
        </authorList>
    </citation>
    <scope>NUCLEOTIDE SEQUENCE [LARGE SCALE GENOMIC DNA]</scope>
    <source>
        <strain evidence="3">JU1422</strain>
    </source>
</reference>
<dbReference type="OrthoDB" id="5819377at2759"/>
<dbReference type="InterPro" id="IPR012885">
    <property type="entry name" value="F-box_Sdz-33"/>
</dbReference>
<evidence type="ECO:0000313" key="3">
    <source>
        <dbReference type="Proteomes" id="UP000230233"/>
    </source>
</evidence>
<dbReference type="PANTHER" id="PTHR21503">
    <property type="entry name" value="F-BOX-CONTAINING HYPOTHETICAL PROTEIN C.ELEGANS"/>
    <property type="match status" value="1"/>
</dbReference>
<dbReference type="EMBL" id="PDUG01000005">
    <property type="protein sequence ID" value="PIC22278.1"/>
    <property type="molecule type" value="Genomic_DNA"/>
</dbReference>
<accession>A0A2G5T4X0</accession>
<organism evidence="2 3">
    <name type="scientific">Caenorhabditis nigoni</name>
    <dbReference type="NCBI Taxonomy" id="1611254"/>
    <lineage>
        <taxon>Eukaryota</taxon>
        <taxon>Metazoa</taxon>
        <taxon>Ecdysozoa</taxon>
        <taxon>Nematoda</taxon>
        <taxon>Chromadorea</taxon>
        <taxon>Rhabditida</taxon>
        <taxon>Rhabditina</taxon>
        <taxon>Rhabditomorpha</taxon>
        <taxon>Rhabditoidea</taxon>
        <taxon>Rhabditidae</taxon>
        <taxon>Peloderinae</taxon>
        <taxon>Caenorhabditis</taxon>
    </lineage>
</organism>
<keyword evidence="3" id="KW-1185">Reference proteome</keyword>
<dbReference type="Proteomes" id="UP000230233">
    <property type="component" value="Chromosome V"/>
</dbReference>
<evidence type="ECO:0000313" key="2">
    <source>
        <dbReference type="EMBL" id="PIC22278.1"/>
    </source>
</evidence>
<protein>
    <recommendedName>
        <fullName evidence="1">Sdz-33 F-box domain-containing protein</fullName>
    </recommendedName>
</protein>